<comment type="caution">
    <text evidence="16">The sequence shown here is derived from an EMBL/GenBank/DDBJ whole genome shotgun (WGS) entry which is preliminary data.</text>
</comment>
<evidence type="ECO:0000259" key="15">
    <source>
        <dbReference type="Pfam" id="PF21305"/>
    </source>
</evidence>
<proteinExistence type="inferred from homology"/>
<dbReference type="EMBL" id="CATKSH010000004">
    <property type="protein sequence ID" value="CAI9120159.1"/>
    <property type="molecule type" value="Genomic_DNA"/>
</dbReference>
<feature type="domain" description="Type II/III secretion system secretin-like" evidence="13">
    <location>
        <begin position="556"/>
        <end position="725"/>
    </location>
</feature>
<sequence>MNRFSLSTFPASRAIMLAGASLTVTLGMGGCEQAPPRPRPLSGPTRLGTAQPRLDGQIGTQRRYSGVASYAQANGAARTTNENGPGDITLNFANTDIRTVADQILGDIQHVNYTIDPAVQGTATLRTSQPLRRDQLLPVLRSLLTGANASLIEENGLYRIVPAAGGPSGVGRGAAAQDGEVAVPLRYASATALAKVLEPFQQNGGHVAAAQGSNTLIINGDPATRQSLVDLVRSFDTDALAGQSYALLPTNTGNAQELGHALETALASGKEGVMRGQVQVLAMPRIDSVLVIARNPRLLQDAQRVFTLIEAGRRKTVRVWNVFYLQNGRANDVAYVLQQAFTPDHVTASPTPHNSTIGKMSNFLSQGSGQGNPGGGLGGSGFGGGGASSMPGQQGANDDNAQNGSNNGQNQAGSGSGSHQDDDISSNPLLGGLGNMEDGQGSRDTVRIIPDMQNNAILVYATQEELGSISAMLHKIDIVPLQVRIDATVAEVTLNDNLKYGTQFFFKSGGINGILSAAGQTLGASNLAASQLASNFPGFVLGGSDQGGAPFVINLLQNVTTVQVLSSPQIMVMDNQPASLMVGDLVPYLTGATTSVLTSNSTITNTVSYQPTGVILQVTPHVSNGDLVTLDVSQQVSSVASPTTTTNGSNSINSPTFSQRQVTSRVEISDGQTVGLAGLITDNRQRGNQGIPWMKDIPILGLLGGQQTNTRTRTELLVLITPHVIHSQSEAAKLTEDMREALPRAATLHDTLKAIPASGSSDPQHRILHAIGLKD</sequence>
<feature type="domain" description="GspD-like N0" evidence="15">
    <location>
        <begin position="90"/>
        <end position="160"/>
    </location>
</feature>
<evidence type="ECO:0000313" key="16">
    <source>
        <dbReference type="EMBL" id="CAI9120159.1"/>
    </source>
</evidence>
<dbReference type="InterPro" id="IPR049371">
    <property type="entry name" value="GspD-like_N0"/>
</dbReference>
<evidence type="ECO:0000256" key="2">
    <source>
        <dbReference type="ARBA" id="ARBA00006980"/>
    </source>
</evidence>
<feature type="compositionally biased region" description="Gly residues" evidence="11">
    <location>
        <begin position="368"/>
        <end position="387"/>
    </location>
</feature>
<dbReference type="Gene3D" id="3.30.1370.120">
    <property type="match status" value="2"/>
</dbReference>
<protein>
    <submittedName>
        <fullName evidence="16">Type II secretion system secretin GspD</fullName>
    </submittedName>
</protein>
<feature type="compositionally biased region" description="Low complexity" evidence="11">
    <location>
        <begin position="388"/>
        <end position="413"/>
    </location>
</feature>
<evidence type="ECO:0000256" key="8">
    <source>
        <dbReference type="ARBA" id="ARBA00023136"/>
    </source>
</evidence>
<evidence type="ECO:0000256" key="6">
    <source>
        <dbReference type="ARBA" id="ARBA00022729"/>
    </source>
</evidence>
<keyword evidence="6 12" id="KW-0732">Signal</keyword>
<keyword evidence="4" id="KW-1134">Transmembrane beta strand</keyword>
<keyword evidence="5" id="KW-0812">Transmembrane</keyword>
<dbReference type="PRINTS" id="PR00811">
    <property type="entry name" value="BCTERIALGSPD"/>
</dbReference>
<dbReference type="PANTHER" id="PTHR30332:SF25">
    <property type="entry name" value="SECRETIN XPSD"/>
    <property type="match status" value="1"/>
</dbReference>
<evidence type="ECO:0000256" key="9">
    <source>
        <dbReference type="ARBA" id="ARBA00023237"/>
    </source>
</evidence>
<evidence type="ECO:0000256" key="10">
    <source>
        <dbReference type="RuleBase" id="RU004004"/>
    </source>
</evidence>
<dbReference type="PANTHER" id="PTHR30332">
    <property type="entry name" value="PROBABLE GENERAL SECRETION PATHWAY PROTEIN D"/>
    <property type="match status" value="1"/>
</dbReference>
<dbReference type="GO" id="GO:0015627">
    <property type="term" value="C:type II protein secretion system complex"/>
    <property type="evidence" value="ECO:0007669"/>
    <property type="project" value="InterPro"/>
</dbReference>
<evidence type="ECO:0000256" key="5">
    <source>
        <dbReference type="ARBA" id="ARBA00022692"/>
    </source>
</evidence>
<evidence type="ECO:0000256" key="3">
    <source>
        <dbReference type="ARBA" id="ARBA00022448"/>
    </source>
</evidence>
<dbReference type="InterPro" id="IPR050810">
    <property type="entry name" value="Bact_Secretion_Sys_Channel"/>
</dbReference>
<feature type="signal peptide" evidence="12">
    <location>
        <begin position="1"/>
        <end position="20"/>
    </location>
</feature>
<dbReference type="Proteomes" id="UP001176960">
    <property type="component" value="Unassembled WGS sequence"/>
</dbReference>
<feature type="domain" description="NolW-like" evidence="14">
    <location>
        <begin position="322"/>
        <end position="481"/>
    </location>
</feature>
<dbReference type="Pfam" id="PF21305">
    <property type="entry name" value="type_II_gspD_N0"/>
    <property type="match status" value="1"/>
</dbReference>
<dbReference type="PROSITE" id="PS51257">
    <property type="entry name" value="PROKAR_LIPOPROTEIN"/>
    <property type="match status" value="1"/>
</dbReference>
<feature type="region of interest" description="Disordered" evidence="11">
    <location>
        <begin position="347"/>
        <end position="443"/>
    </location>
</feature>
<dbReference type="NCBIfam" id="TIGR02517">
    <property type="entry name" value="type_II_gspD"/>
    <property type="match status" value="1"/>
</dbReference>
<dbReference type="Gene3D" id="3.55.50.30">
    <property type="match status" value="1"/>
</dbReference>
<dbReference type="InterPro" id="IPR004846">
    <property type="entry name" value="T2SS/T3SS_dom"/>
</dbReference>
<keyword evidence="3 10" id="KW-0813">Transport</keyword>
<evidence type="ECO:0000256" key="4">
    <source>
        <dbReference type="ARBA" id="ARBA00022452"/>
    </source>
</evidence>
<dbReference type="Pfam" id="PF03958">
    <property type="entry name" value="Secretin_N"/>
    <property type="match status" value="2"/>
</dbReference>
<feature type="domain" description="NolW-like" evidence="14">
    <location>
        <begin position="183"/>
        <end position="238"/>
    </location>
</feature>
<evidence type="ECO:0000256" key="12">
    <source>
        <dbReference type="SAM" id="SignalP"/>
    </source>
</evidence>
<evidence type="ECO:0000256" key="11">
    <source>
        <dbReference type="SAM" id="MobiDB-lite"/>
    </source>
</evidence>
<dbReference type="RefSeq" id="WP_289841950.1">
    <property type="nucleotide sequence ID" value="NZ_CATKSH010000004.1"/>
</dbReference>
<keyword evidence="9" id="KW-0998">Cell outer membrane</keyword>
<keyword evidence="17" id="KW-1185">Reference proteome</keyword>
<dbReference type="InterPro" id="IPR001775">
    <property type="entry name" value="GspD/PilQ"/>
</dbReference>
<dbReference type="Pfam" id="PF00263">
    <property type="entry name" value="Secretin"/>
    <property type="match status" value="1"/>
</dbReference>
<dbReference type="GO" id="GO:0015628">
    <property type="term" value="P:protein secretion by the type II secretion system"/>
    <property type="evidence" value="ECO:0007669"/>
    <property type="project" value="InterPro"/>
</dbReference>
<dbReference type="GO" id="GO:0009279">
    <property type="term" value="C:cell outer membrane"/>
    <property type="evidence" value="ECO:0007669"/>
    <property type="project" value="UniProtKB-SubCell"/>
</dbReference>
<dbReference type="InterPro" id="IPR005644">
    <property type="entry name" value="NolW-like"/>
</dbReference>
<evidence type="ECO:0000259" key="13">
    <source>
        <dbReference type="Pfam" id="PF00263"/>
    </source>
</evidence>
<keyword evidence="7" id="KW-0653">Protein transport</keyword>
<feature type="compositionally biased region" description="Polar residues" evidence="11">
    <location>
        <begin position="348"/>
        <end position="364"/>
    </location>
</feature>
<comment type="subcellular location">
    <subcellularLocation>
        <location evidence="1 10">Cell outer membrane</location>
    </subcellularLocation>
</comment>
<accession>A0AA35UHG6</accession>
<feature type="chain" id="PRO_5041468651" evidence="12">
    <location>
        <begin position="21"/>
        <end position="775"/>
    </location>
</feature>
<dbReference type="AlphaFoldDB" id="A0AA35UHG6"/>
<evidence type="ECO:0000313" key="17">
    <source>
        <dbReference type="Proteomes" id="UP001176960"/>
    </source>
</evidence>
<keyword evidence="8" id="KW-0472">Membrane</keyword>
<comment type="similarity">
    <text evidence="2">Belongs to the bacterial secretin family. GSP D subfamily.</text>
</comment>
<dbReference type="InterPro" id="IPR038591">
    <property type="entry name" value="NolW-like_sf"/>
</dbReference>
<name>A0AA35UHG6_9PROT</name>
<evidence type="ECO:0000256" key="7">
    <source>
        <dbReference type="ARBA" id="ARBA00022927"/>
    </source>
</evidence>
<gene>
    <name evidence="16" type="primary">gspD</name>
    <name evidence="16" type="ORF">LMG32879_000988</name>
</gene>
<organism evidence="16 17">
    <name type="scientific">Brytella acorum</name>
    <dbReference type="NCBI Taxonomy" id="2959299"/>
    <lineage>
        <taxon>Bacteria</taxon>
        <taxon>Pseudomonadati</taxon>
        <taxon>Pseudomonadota</taxon>
        <taxon>Alphaproteobacteria</taxon>
        <taxon>Acetobacterales</taxon>
        <taxon>Acetobacteraceae</taxon>
        <taxon>Brytella</taxon>
    </lineage>
</organism>
<reference evidence="16" key="1">
    <citation type="submission" date="2023-03" db="EMBL/GenBank/DDBJ databases">
        <authorList>
            <person name="Cleenwerck I."/>
        </authorList>
    </citation>
    <scope>NUCLEOTIDE SEQUENCE</scope>
    <source>
        <strain evidence="16">LMG 32879</strain>
    </source>
</reference>
<evidence type="ECO:0000256" key="1">
    <source>
        <dbReference type="ARBA" id="ARBA00004442"/>
    </source>
</evidence>
<evidence type="ECO:0000259" key="14">
    <source>
        <dbReference type="Pfam" id="PF03958"/>
    </source>
</evidence>
<dbReference type="InterPro" id="IPR013356">
    <property type="entry name" value="T2SS_GspD"/>
</dbReference>